<name>A0A1N6Y0X2_9BACI</name>
<dbReference type="AlphaFoldDB" id="A0A1N6Y0X2"/>
<dbReference type="GO" id="GO:1903457">
    <property type="term" value="P:lactate catabolic process"/>
    <property type="evidence" value="ECO:0007669"/>
    <property type="project" value="TreeGrafter"/>
</dbReference>
<dbReference type="GO" id="GO:0071949">
    <property type="term" value="F:FAD binding"/>
    <property type="evidence" value="ECO:0007669"/>
    <property type="project" value="InterPro"/>
</dbReference>
<dbReference type="Pfam" id="PF01565">
    <property type="entry name" value="FAD_binding_4"/>
    <property type="match status" value="1"/>
</dbReference>
<evidence type="ECO:0000259" key="3">
    <source>
        <dbReference type="PROSITE" id="PS51387"/>
    </source>
</evidence>
<dbReference type="InterPro" id="IPR006094">
    <property type="entry name" value="Oxid_FAD_bind_N"/>
</dbReference>
<reference evidence="4 5" key="1">
    <citation type="submission" date="2017-01" db="EMBL/GenBank/DDBJ databases">
        <authorList>
            <person name="Mah S.A."/>
            <person name="Swanson W.J."/>
            <person name="Moy G.W."/>
            <person name="Vacquier V.D."/>
        </authorList>
    </citation>
    <scope>NUCLEOTIDE SEQUENCE [LARGE SCALE GENOMIC DNA]</scope>
    <source>
        <strain evidence="4 5">NIO-1016</strain>
    </source>
</reference>
<feature type="domain" description="FAD-binding PCMH-type" evidence="3">
    <location>
        <begin position="68"/>
        <end position="240"/>
    </location>
</feature>
<evidence type="ECO:0000313" key="4">
    <source>
        <dbReference type="EMBL" id="SIR08325.1"/>
    </source>
</evidence>
<dbReference type="InterPro" id="IPR016169">
    <property type="entry name" value="FAD-bd_PCMH_sub2"/>
</dbReference>
<keyword evidence="2" id="KW-0560">Oxidoreductase</keyword>
<keyword evidence="1" id="KW-0285">Flavoprotein</keyword>
<accession>A0A1N6Y0X2</accession>
<dbReference type="PROSITE" id="PS51387">
    <property type="entry name" value="FAD_PCMH"/>
    <property type="match status" value="1"/>
</dbReference>
<dbReference type="PANTHER" id="PTHR11748">
    <property type="entry name" value="D-LACTATE DEHYDROGENASE"/>
    <property type="match status" value="1"/>
</dbReference>
<dbReference type="OrthoDB" id="9811261at2"/>
<proteinExistence type="predicted"/>
<evidence type="ECO:0000313" key="5">
    <source>
        <dbReference type="Proteomes" id="UP000186385"/>
    </source>
</evidence>
<dbReference type="SUPFAM" id="SSF56176">
    <property type="entry name" value="FAD-binding/transporter-associated domain-like"/>
    <property type="match status" value="1"/>
</dbReference>
<dbReference type="GO" id="GO:0008720">
    <property type="term" value="F:D-lactate dehydrogenase (NAD+) activity"/>
    <property type="evidence" value="ECO:0007669"/>
    <property type="project" value="TreeGrafter"/>
</dbReference>
<dbReference type="GO" id="GO:0004458">
    <property type="term" value="F:D-lactate dehydrogenase (cytochrome) activity"/>
    <property type="evidence" value="ECO:0007669"/>
    <property type="project" value="TreeGrafter"/>
</dbReference>
<evidence type="ECO:0000256" key="1">
    <source>
        <dbReference type="ARBA" id="ARBA00022630"/>
    </source>
</evidence>
<dbReference type="Gene3D" id="3.30.465.10">
    <property type="match status" value="1"/>
</dbReference>
<gene>
    <name evidence="4" type="ORF">SAMN05443094_105117</name>
</gene>
<protein>
    <submittedName>
        <fullName evidence="4">FAD/FMN-containing dehydrogenase</fullName>
    </submittedName>
</protein>
<dbReference type="Proteomes" id="UP000186385">
    <property type="component" value="Unassembled WGS sequence"/>
</dbReference>
<dbReference type="InterPro" id="IPR036318">
    <property type="entry name" value="FAD-bd_PCMH-like_sf"/>
</dbReference>
<dbReference type="STRING" id="1017273.SAMN05443094_105117"/>
<organism evidence="4 5">
    <name type="scientific">Domibacillus enclensis</name>
    <dbReference type="NCBI Taxonomy" id="1017273"/>
    <lineage>
        <taxon>Bacteria</taxon>
        <taxon>Bacillati</taxon>
        <taxon>Bacillota</taxon>
        <taxon>Bacilli</taxon>
        <taxon>Bacillales</taxon>
        <taxon>Bacillaceae</taxon>
        <taxon>Domibacillus</taxon>
    </lineage>
</organism>
<dbReference type="InterPro" id="IPR016166">
    <property type="entry name" value="FAD-bd_PCMH"/>
</dbReference>
<evidence type="ECO:0000256" key="2">
    <source>
        <dbReference type="ARBA" id="ARBA00023002"/>
    </source>
</evidence>
<sequence length="477" mass="53148">MMLIEVTLMKGEITNLFSECLDYKGGVRCMSEKLRQAVGESAFVEGEAAIARLSKDYYWYSPVLEQELAGKTADYVIVPETEEELKQAVMAAVIEKIPVTVRGGGTGNYGQAVPMTGGLVVDVSKLTEILEIGDGFVRVQAGARLREIEKAIHETDQELTIYPSTFVKATVGGFVSGGSGGIGSVTWGNLWDGNIISAKMITMENELRELTVSGPELEPYIHSYGTTGIMTEVTIPIKPKSRWVQQIYAFDNLTDALDFSRTVSEQGKWKKRLVSVMEAPISAFFKPLKKQIGAADQALVLIEIDESNQERLEEEAVAYRGAAIYTVSADQYRKGIGISDFTWNHTTLWALKSDKTWTYLQNFFSIDDLHHQVRQIKDRYGDDVLLHFEWLRDKGRLVPAALPLVKFTSKEQLYDVIRFFNEIGASTNDPHTYLLGAGGWDMQMEAIAQKKKENDPFGLLNQEKIPDAASIRGTTNV</sequence>
<dbReference type="EMBL" id="FTLX01000005">
    <property type="protein sequence ID" value="SIR08325.1"/>
    <property type="molecule type" value="Genomic_DNA"/>
</dbReference>
<dbReference type="PANTHER" id="PTHR11748:SF119">
    <property type="entry name" value="D-2-HYDROXYGLUTARATE DEHYDROGENASE"/>
    <property type="match status" value="1"/>
</dbReference>